<dbReference type="Gene3D" id="2.180.10.10">
    <property type="entry name" value="RHS repeat-associated core"/>
    <property type="match status" value="1"/>
</dbReference>
<sequence>MSRYGQLLTFTDCSGYQTRYEYGRFGQVTALHQEEGLSQYRAYDDRGRLVS</sequence>
<dbReference type="InterPro" id="IPR031325">
    <property type="entry name" value="RHS_repeat"/>
</dbReference>
<dbReference type="Pfam" id="PF05593">
    <property type="entry name" value="RHS_repeat"/>
    <property type="match status" value="1"/>
</dbReference>
<evidence type="ECO:0000313" key="2">
    <source>
        <dbReference type="Proteomes" id="UP000292985"/>
    </source>
</evidence>
<feature type="non-terminal residue" evidence="1">
    <location>
        <position position="51"/>
    </location>
</feature>
<dbReference type="EMBL" id="RCYA01000018">
    <property type="protein sequence ID" value="RYT40540.1"/>
    <property type="molecule type" value="Genomic_DNA"/>
</dbReference>
<accession>A0ABY0HMX4</accession>
<evidence type="ECO:0000313" key="1">
    <source>
        <dbReference type="EMBL" id="RYT40540.1"/>
    </source>
</evidence>
<keyword evidence="2" id="KW-1185">Reference proteome</keyword>
<organism evidence="1 2">
    <name type="scientific">Citrobacter amalonaticus</name>
    <dbReference type="NCBI Taxonomy" id="35703"/>
    <lineage>
        <taxon>Bacteria</taxon>
        <taxon>Pseudomonadati</taxon>
        <taxon>Pseudomonadota</taxon>
        <taxon>Gammaproteobacteria</taxon>
        <taxon>Enterobacterales</taxon>
        <taxon>Enterobacteriaceae</taxon>
        <taxon>Citrobacter</taxon>
    </lineage>
</organism>
<comment type="caution">
    <text evidence="1">The sequence shown here is derived from an EMBL/GenBank/DDBJ whole genome shotgun (WGS) entry which is preliminary data.</text>
</comment>
<reference evidence="1 2" key="1">
    <citation type="journal article" date="2019" name="Science, e1252229">
        <title>Invertible promoters mediate bacterial phase variation, antibiotic resistance, and host adaptation in the gut.</title>
        <authorList>
            <person name="Jiang X."/>
            <person name="Hall A.B."/>
            <person name="Arthur T.D."/>
            <person name="Plichta D.R."/>
            <person name="Covington C.T."/>
            <person name="Poyet M."/>
            <person name="Crothers J."/>
            <person name="Moses P.L."/>
            <person name="Tolonen A.C."/>
            <person name="Vlamakis H."/>
            <person name="Alm E.J."/>
            <person name="Xavier R.J."/>
        </authorList>
    </citation>
    <scope>NUCLEOTIDE SEQUENCE [LARGE SCALE GENOMIC DNA]</scope>
    <source>
        <strain evidence="2">ca_0067</strain>
    </source>
</reference>
<protein>
    <submittedName>
        <fullName evidence="1">Protein rhsD</fullName>
    </submittedName>
</protein>
<dbReference type="Proteomes" id="UP000292985">
    <property type="component" value="Unassembled WGS sequence"/>
</dbReference>
<proteinExistence type="predicted"/>
<name>A0ABY0HMX4_CITAM</name>
<gene>
    <name evidence="1" type="ORF">EAJ18_23170</name>
</gene>